<dbReference type="InterPro" id="IPR013783">
    <property type="entry name" value="Ig-like_fold"/>
</dbReference>
<reference evidence="3 4" key="1">
    <citation type="submission" date="2019-03" db="EMBL/GenBank/DDBJ databases">
        <title>Single cell metagenomics reveals metabolic interactions within the superorganism composed of flagellate Streblomastix strix and complex community of Bacteroidetes bacteria on its surface.</title>
        <authorList>
            <person name="Treitli S.C."/>
            <person name="Kolisko M."/>
            <person name="Husnik F."/>
            <person name="Keeling P."/>
            <person name="Hampl V."/>
        </authorList>
    </citation>
    <scope>NUCLEOTIDE SEQUENCE [LARGE SCALE GENOMIC DNA]</scope>
    <source>
        <strain evidence="3">St1</strain>
    </source>
</reference>
<evidence type="ECO:0000259" key="1">
    <source>
        <dbReference type="Pfam" id="PF18370"/>
    </source>
</evidence>
<organism evidence="3 4">
    <name type="scientific">Candidatus Ordinivivax streblomastigis</name>
    <dbReference type="NCBI Taxonomy" id="2540710"/>
    <lineage>
        <taxon>Bacteria</taxon>
        <taxon>Pseudomonadati</taxon>
        <taxon>Bacteroidota</taxon>
        <taxon>Bacteroidia</taxon>
        <taxon>Bacteroidales</taxon>
        <taxon>Candidatus Ordinivivax</taxon>
    </lineage>
</organism>
<dbReference type="Pfam" id="PF18370">
    <property type="entry name" value="RGI_lyase"/>
    <property type="match status" value="1"/>
</dbReference>
<feature type="domain" description="Rhamnogalacturonan lyase family 11 C-terminal" evidence="2">
    <location>
        <begin position="107"/>
        <end position="598"/>
    </location>
</feature>
<dbReference type="EC" id="4.2.2.23" evidence="3"/>
<dbReference type="Gene3D" id="2.60.40.10">
    <property type="entry name" value="Immunoglobulins"/>
    <property type="match status" value="1"/>
</dbReference>
<name>A0A5M8NW30_9BACT</name>
<evidence type="ECO:0000313" key="3">
    <source>
        <dbReference type="EMBL" id="KAA6300880.1"/>
    </source>
</evidence>
<dbReference type="SUPFAM" id="SSF69318">
    <property type="entry name" value="Integrin alpha N-terminal domain"/>
    <property type="match status" value="1"/>
</dbReference>
<dbReference type="Pfam" id="PF21348">
    <property type="entry name" value="RGL11_C"/>
    <property type="match status" value="1"/>
</dbReference>
<comment type="caution">
    <text evidence="3">The sequence shown here is derived from an EMBL/GenBank/DDBJ whole genome shotgun (WGS) entry which is preliminary data.</text>
</comment>
<feature type="domain" description="Rhamnogalacturonan I lyase beta-sheet" evidence="1">
    <location>
        <begin position="23"/>
        <end position="95"/>
    </location>
</feature>
<proteinExistence type="predicted"/>
<gene>
    <name evidence="3" type="ORF">EZS26_002964</name>
</gene>
<keyword evidence="3" id="KW-0456">Lyase</keyword>
<protein>
    <submittedName>
        <fullName evidence="3">Rhamnogalacturonan endolyase YesW</fullName>
        <ecNumber evidence="3">4.2.2.23</ecNumber>
    </submittedName>
</protein>
<evidence type="ECO:0000313" key="4">
    <source>
        <dbReference type="Proteomes" id="UP000324575"/>
    </source>
</evidence>
<dbReference type="AlphaFoldDB" id="A0A5M8NW30"/>
<dbReference type="InterPro" id="IPR049366">
    <property type="entry name" value="RGL11_C"/>
</dbReference>
<evidence type="ECO:0000259" key="2">
    <source>
        <dbReference type="Pfam" id="PF21348"/>
    </source>
</evidence>
<dbReference type="CDD" id="cd10318">
    <property type="entry name" value="RGL11"/>
    <property type="match status" value="1"/>
</dbReference>
<dbReference type="InterPro" id="IPR034641">
    <property type="entry name" value="RGL11"/>
</dbReference>
<dbReference type="EMBL" id="SNRX01000041">
    <property type="protein sequence ID" value="KAA6300880.1"/>
    <property type="molecule type" value="Genomic_DNA"/>
</dbReference>
<dbReference type="InterPro" id="IPR028994">
    <property type="entry name" value="Integrin_alpha_N"/>
</dbReference>
<dbReference type="InterPro" id="IPR041624">
    <property type="entry name" value="RGI_lyase"/>
</dbReference>
<dbReference type="PANTHER" id="PTHR43118">
    <property type="entry name" value="RHAMNOGALACTURONAN LYASE (EUROFUNG)"/>
    <property type="match status" value="1"/>
</dbReference>
<sequence length="598" mass="66271">MKNTAILLFFCLTFFLSGKAENRQMEQLDRGLVAVKTSDGVFLSWRLLGDESQDVVFSIYRNGALLNDKPIAGATNWIDKSGKASDEYLVKTVGSTSKAVKPWGNSYKIIQMNRPQAPVIENPSPWKMDEYLPNDCSVGDLDGDGEYEIIVKWNARAHDNSHNGPTDPVFLDAYKLDGTQLWRIDLGKNIRAGAHYTQFMVYDLDGDGRAEIACKTAPGTIDGTGKAVVLGKDNPQADYRNENGHILDGPEYLTVFNGTTGGAITSIPYNPPRGNDLKHTWGDSEGNRSDRYLACIAYLDGTHPSLVICRGYYTRAVLAAYDFRDGKLKERWVYDSGIERDTKHTAFGQGNHSLAVGDVDGDGFDEIVYGGAAIDNDGKLLYSTGLGHGDAHHLSDLDPDHPGLEFFDVHETKPNPAGVELRAAGTGELLFGRPTTIDVGRGLAADIDPRHRGFEFWSIASDSVYNIKGKVISTNRPSINFRIYWDGDLQDELLDSTRISKWNGNSTDPIIDFKTLGAASINGSKQNPNLQADLFGDWREEVIYYNQQNPSQLMIFTTTIPTEHRLVTLMHDPVYRLSVAWQNVAYNQPPHLGFYIGK</sequence>
<dbReference type="Proteomes" id="UP000324575">
    <property type="component" value="Unassembled WGS sequence"/>
</dbReference>
<dbReference type="PANTHER" id="PTHR43118:SF1">
    <property type="entry name" value="RHAMNOGALACTURONAN LYASE (EUROFUNG)"/>
    <property type="match status" value="1"/>
</dbReference>
<accession>A0A5M8NW30</accession>
<dbReference type="GO" id="GO:0102210">
    <property type="term" value="F:rhamnogalacturonan endolyase activity"/>
    <property type="evidence" value="ECO:0007669"/>
    <property type="project" value="UniProtKB-EC"/>
</dbReference>